<evidence type="ECO:0000313" key="1">
    <source>
        <dbReference type="EMBL" id="CAL1414454.1"/>
    </source>
</evidence>
<gene>
    <name evidence="1" type="ORF">LTRI10_LOCUS53611</name>
</gene>
<protein>
    <submittedName>
        <fullName evidence="1">Uncharacterized protein</fullName>
    </submittedName>
</protein>
<proteinExistence type="predicted"/>
<organism evidence="1 2">
    <name type="scientific">Linum trigynum</name>
    <dbReference type="NCBI Taxonomy" id="586398"/>
    <lineage>
        <taxon>Eukaryota</taxon>
        <taxon>Viridiplantae</taxon>
        <taxon>Streptophyta</taxon>
        <taxon>Embryophyta</taxon>
        <taxon>Tracheophyta</taxon>
        <taxon>Spermatophyta</taxon>
        <taxon>Magnoliopsida</taxon>
        <taxon>eudicotyledons</taxon>
        <taxon>Gunneridae</taxon>
        <taxon>Pentapetalae</taxon>
        <taxon>rosids</taxon>
        <taxon>fabids</taxon>
        <taxon>Malpighiales</taxon>
        <taxon>Linaceae</taxon>
        <taxon>Linum</taxon>
    </lineage>
</organism>
<dbReference type="EMBL" id="OZ034822">
    <property type="protein sequence ID" value="CAL1414454.1"/>
    <property type="molecule type" value="Genomic_DNA"/>
</dbReference>
<accession>A0AAV2GUS4</accession>
<dbReference type="Proteomes" id="UP001497516">
    <property type="component" value="Chromosome 9"/>
</dbReference>
<sequence length="69" mass="7818">MGWPVAKAEWTDPSEIRMIRLPWAKSIKLEMRCFYCLGGGAVAEGLAQKMLFFIYPILQNQTMHNGSGK</sequence>
<dbReference type="AlphaFoldDB" id="A0AAV2GUS4"/>
<evidence type="ECO:0000313" key="2">
    <source>
        <dbReference type="Proteomes" id="UP001497516"/>
    </source>
</evidence>
<reference evidence="1 2" key="1">
    <citation type="submission" date="2024-04" db="EMBL/GenBank/DDBJ databases">
        <authorList>
            <person name="Fracassetti M."/>
        </authorList>
    </citation>
    <scope>NUCLEOTIDE SEQUENCE [LARGE SCALE GENOMIC DNA]</scope>
</reference>
<keyword evidence="2" id="KW-1185">Reference proteome</keyword>
<name>A0AAV2GUS4_9ROSI</name>